<name>A0A1R4HB92_9GAMM</name>
<reference evidence="2" key="1">
    <citation type="submission" date="2017-02" db="EMBL/GenBank/DDBJ databases">
        <authorList>
            <person name="Daims H."/>
        </authorList>
    </citation>
    <scope>NUCLEOTIDE SEQUENCE [LARGE SCALE GENOMIC DNA]</scope>
</reference>
<organism evidence="1 2">
    <name type="scientific">Crenothrix polyspora</name>
    <dbReference type="NCBI Taxonomy" id="360316"/>
    <lineage>
        <taxon>Bacteria</taxon>
        <taxon>Pseudomonadati</taxon>
        <taxon>Pseudomonadota</taxon>
        <taxon>Gammaproteobacteria</taxon>
        <taxon>Methylococcales</taxon>
        <taxon>Crenotrichaceae</taxon>
        <taxon>Crenothrix</taxon>
    </lineage>
</organism>
<gene>
    <name evidence="1" type="ORF">CRENPOLYSF2_3390004</name>
</gene>
<keyword evidence="2" id="KW-1185">Reference proteome</keyword>
<dbReference type="Proteomes" id="UP000195442">
    <property type="component" value="Unassembled WGS sequence"/>
</dbReference>
<proteinExistence type="predicted"/>
<dbReference type="EMBL" id="FUKJ01000267">
    <property type="protein sequence ID" value="SJM93534.1"/>
    <property type="molecule type" value="Genomic_DNA"/>
</dbReference>
<protein>
    <submittedName>
        <fullName evidence="1">Uncharacterized protein</fullName>
    </submittedName>
</protein>
<evidence type="ECO:0000313" key="2">
    <source>
        <dbReference type="Proteomes" id="UP000195442"/>
    </source>
</evidence>
<dbReference type="AlphaFoldDB" id="A0A1R4HB92"/>
<evidence type="ECO:0000313" key="1">
    <source>
        <dbReference type="EMBL" id="SJM93534.1"/>
    </source>
</evidence>
<accession>A0A1R4HB92</accession>
<sequence length="39" mass="4595">MSQKITYESTGLSKKSVMVHYVLIINIILQINHYVSEWQ</sequence>